<feature type="region of interest" description="Disordered" evidence="1">
    <location>
        <begin position="332"/>
        <end position="353"/>
    </location>
</feature>
<organism evidence="3 4">
    <name type="scientific">Smittium culicis</name>
    <dbReference type="NCBI Taxonomy" id="133412"/>
    <lineage>
        <taxon>Eukaryota</taxon>
        <taxon>Fungi</taxon>
        <taxon>Fungi incertae sedis</taxon>
        <taxon>Zoopagomycota</taxon>
        <taxon>Kickxellomycotina</taxon>
        <taxon>Harpellomycetes</taxon>
        <taxon>Harpellales</taxon>
        <taxon>Legeriomycetaceae</taxon>
        <taxon>Smittium</taxon>
    </lineage>
</organism>
<evidence type="ECO:0000313" key="3">
    <source>
        <dbReference type="EMBL" id="OMJ21189.1"/>
    </source>
</evidence>
<protein>
    <submittedName>
        <fullName evidence="3">Uncharacterized protein</fullName>
    </submittedName>
</protein>
<feature type="compositionally biased region" description="Polar residues" evidence="1">
    <location>
        <begin position="196"/>
        <end position="207"/>
    </location>
</feature>
<name>A0A1R1Y2X4_9FUNG</name>
<sequence length="444" mass="51719">MGYDDEGLKTPLQPKSFSSERNELIPSNSRGGSYSDKEFTENGSVEKTFINRLDESSGNYSKNTGRIANKIPNTSNNYSRRYPSSEIEDTIEELDRNERSNTGRRSSRNSDMRRNKSERSSVRYERDIDGHIVKTLDNRNFDHDRYIENSLENDFQNYPRTINRGNFSEYQNNSGIGNNMIDSTAQFSKEGGIGNQSGKNYHQNSHSRGYKTPYDENNYFDVRNNTDSDYDPIRKRAELENNRDNTLYDYSDNQKSGKSLKSKSLRRISTGYSVKENTDVHYKTKLIKKDVSGGNDYYYDERDVYEDKYNRKSANRTSRAYSGDFNRVSTGYNYPNREISPRTANEESVYDNEENNRRRSKNLVIREKVEEEYKFRDIWCAILYIVVFYSYLGLAITFILSIPKNTIKNGNYFQLFSTSNIIGLIIGGFISFIYSLGFLFFCHK</sequence>
<proteinExistence type="predicted"/>
<dbReference type="Proteomes" id="UP000187283">
    <property type="component" value="Unassembled WGS sequence"/>
</dbReference>
<dbReference type="EMBL" id="LSSN01001062">
    <property type="protein sequence ID" value="OMJ21189.1"/>
    <property type="molecule type" value="Genomic_DNA"/>
</dbReference>
<keyword evidence="4" id="KW-1185">Reference proteome</keyword>
<gene>
    <name evidence="3" type="ORF">AYI70_g3617</name>
</gene>
<evidence type="ECO:0000313" key="4">
    <source>
        <dbReference type="Proteomes" id="UP000187283"/>
    </source>
</evidence>
<feature type="transmembrane region" description="Helical" evidence="2">
    <location>
        <begin position="421"/>
        <end position="442"/>
    </location>
</feature>
<evidence type="ECO:0000256" key="2">
    <source>
        <dbReference type="SAM" id="Phobius"/>
    </source>
</evidence>
<reference evidence="3 4" key="1">
    <citation type="submission" date="2017-01" db="EMBL/GenBank/DDBJ databases">
        <authorList>
            <person name="Mah S.A."/>
            <person name="Swanson W.J."/>
            <person name="Moy G.W."/>
            <person name="Vacquier V.D."/>
        </authorList>
    </citation>
    <scope>NUCLEOTIDE SEQUENCE [LARGE SCALE GENOMIC DNA]</scope>
    <source>
        <strain evidence="3 4">GSMNP</strain>
    </source>
</reference>
<feature type="region of interest" description="Disordered" evidence="1">
    <location>
        <begin position="1"/>
        <end position="123"/>
    </location>
</feature>
<feature type="compositionally biased region" description="Basic and acidic residues" evidence="1">
    <location>
        <begin position="108"/>
        <end position="123"/>
    </location>
</feature>
<keyword evidence="2" id="KW-1133">Transmembrane helix</keyword>
<feature type="transmembrane region" description="Helical" evidence="2">
    <location>
        <begin position="378"/>
        <end position="401"/>
    </location>
</feature>
<feature type="region of interest" description="Disordered" evidence="1">
    <location>
        <begin position="187"/>
        <end position="232"/>
    </location>
</feature>
<keyword evidence="2" id="KW-0472">Membrane</keyword>
<evidence type="ECO:0000256" key="1">
    <source>
        <dbReference type="SAM" id="MobiDB-lite"/>
    </source>
</evidence>
<dbReference type="OrthoDB" id="5644996at2759"/>
<dbReference type="AlphaFoldDB" id="A0A1R1Y2X4"/>
<comment type="caution">
    <text evidence="3">The sequence shown here is derived from an EMBL/GenBank/DDBJ whole genome shotgun (WGS) entry which is preliminary data.</text>
</comment>
<keyword evidence="2" id="KW-0812">Transmembrane</keyword>
<feature type="region of interest" description="Disordered" evidence="1">
    <location>
        <begin position="244"/>
        <end position="263"/>
    </location>
</feature>
<feature type="compositionally biased region" description="Polar residues" evidence="1">
    <location>
        <begin position="56"/>
        <end position="79"/>
    </location>
</feature>
<accession>A0A1R1Y2X4</accession>